<evidence type="ECO:0000256" key="1">
    <source>
        <dbReference type="SAM" id="Phobius"/>
    </source>
</evidence>
<reference evidence="2 3" key="1">
    <citation type="submission" date="2016-07" db="EMBL/GenBank/DDBJ databases">
        <title>Pervasive Adenine N6-methylation of Active Genes in Fungi.</title>
        <authorList>
            <consortium name="DOE Joint Genome Institute"/>
            <person name="Mondo S.J."/>
            <person name="Dannebaum R.O."/>
            <person name="Kuo R.C."/>
            <person name="Labutti K."/>
            <person name="Haridas S."/>
            <person name="Kuo A."/>
            <person name="Salamov A."/>
            <person name="Ahrendt S.R."/>
            <person name="Lipzen A."/>
            <person name="Sullivan W."/>
            <person name="Andreopoulos W.B."/>
            <person name="Clum A."/>
            <person name="Lindquist E."/>
            <person name="Daum C."/>
            <person name="Ramamoorthy G.K."/>
            <person name="Gryganskyi A."/>
            <person name="Culley D."/>
            <person name="Magnuson J.K."/>
            <person name="James T.Y."/>
            <person name="O'Malley M.A."/>
            <person name="Stajich J.E."/>
            <person name="Spatafora J.W."/>
            <person name="Visel A."/>
            <person name="Grigoriev I.V."/>
        </authorList>
    </citation>
    <scope>NUCLEOTIDE SEQUENCE [LARGE SCALE GENOMIC DNA]</scope>
    <source>
        <strain evidence="2 3">ATCC 12442</strain>
    </source>
</reference>
<dbReference type="Proteomes" id="UP000193922">
    <property type="component" value="Unassembled WGS sequence"/>
</dbReference>
<gene>
    <name evidence="2" type="ORF">DL89DRAFT_119642</name>
</gene>
<protein>
    <submittedName>
        <fullName evidence="2">Uncharacterized protein</fullName>
    </submittedName>
</protein>
<dbReference type="EMBL" id="MCFD01000004">
    <property type="protein sequence ID" value="ORX71082.1"/>
    <property type="molecule type" value="Genomic_DNA"/>
</dbReference>
<keyword evidence="1" id="KW-0812">Transmembrane</keyword>
<keyword evidence="1" id="KW-1133">Transmembrane helix</keyword>
<sequence length="88" mass="9670">MRSEGSLSRTDLLLWTIICQMAKSIALFLIPLTPPARSHSQCSISSPHAYLERAILTIAQHESGGFSFSLFFSHPTLPVPRSKNSNDG</sequence>
<dbReference type="AlphaFoldDB" id="A0A1Y1WCB1"/>
<feature type="transmembrane region" description="Helical" evidence="1">
    <location>
        <begin position="12"/>
        <end position="32"/>
    </location>
</feature>
<dbReference type="GeneID" id="63799839"/>
<organism evidence="2 3">
    <name type="scientific">Linderina pennispora</name>
    <dbReference type="NCBI Taxonomy" id="61395"/>
    <lineage>
        <taxon>Eukaryota</taxon>
        <taxon>Fungi</taxon>
        <taxon>Fungi incertae sedis</taxon>
        <taxon>Zoopagomycota</taxon>
        <taxon>Kickxellomycotina</taxon>
        <taxon>Kickxellomycetes</taxon>
        <taxon>Kickxellales</taxon>
        <taxon>Kickxellaceae</taxon>
        <taxon>Linderina</taxon>
    </lineage>
</organism>
<evidence type="ECO:0000313" key="2">
    <source>
        <dbReference type="EMBL" id="ORX71082.1"/>
    </source>
</evidence>
<keyword evidence="3" id="KW-1185">Reference proteome</keyword>
<keyword evidence="1" id="KW-0472">Membrane</keyword>
<accession>A0A1Y1WCB1</accession>
<evidence type="ECO:0000313" key="3">
    <source>
        <dbReference type="Proteomes" id="UP000193922"/>
    </source>
</evidence>
<proteinExistence type="predicted"/>
<comment type="caution">
    <text evidence="2">The sequence shown here is derived from an EMBL/GenBank/DDBJ whole genome shotgun (WGS) entry which is preliminary data.</text>
</comment>
<dbReference type="RefSeq" id="XP_040744597.1">
    <property type="nucleotide sequence ID" value="XM_040883191.1"/>
</dbReference>
<name>A0A1Y1WCB1_9FUNG</name>